<dbReference type="SUPFAM" id="SSF51690">
    <property type="entry name" value="Nicotinate/Quinolinate PRTase C-terminal domain-like"/>
    <property type="match status" value="1"/>
</dbReference>
<comment type="catalytic activity">
    <reaction evidence="7">
        <text>5-phospho-alpha-D-ribose 1-diphosphate + nicotinate + ATP + H2O = nicotinate beta-D-ribonucleotide + ADP + phosphate + diphosphate</text>
        <dbReference type="Rhea" id="RHEA:36163"/>
        <dbReference type="ChEBI" id="CHEBI:15377"/>
        <dbReference type="ChEBI" id="CHEBI:30616"/>
        <dbReference type="ChEBI" id="CHEBI:32544"/>
        <dbReference type="ChEBI" id="CHEBI:33019"/>
        <dbReference type="ChEBI" id="CHEBI:43474"/>
        <dbReference type="ChEBI" id="CHEBI:57502"/>
        <dbReference type="ChEBI" id="CHEBI:58017"/>
        <dbReference type="ChEBI" id="CHEBI:456216"/>
        <dbReference type="EC" id="6.3.4.21"/>
    </reaction>
</comment>
<dbReference type="Proteomes" id="UP000176834">
    <property type="component" value="Unassembled WGS sequence"/>
</dbReference>
<evidence type="ECO:0000256" key="6">
    <source>
        <dbReference type="ARBA" id="ARBA00022642"/>
    </source>
</evidence>
<name>A0A1F8F4F4_9BACT</name>
<reference evidence="9 10" key="1">
    <citation type="journal article" date="2016" name="Nat. Commun.">
        <title>Thousands of microbial genomes shed light on interconnected biogeochemical processes in an aquifer system.</title>
        <authorList>
            <person name="Anantharaman K."/>
            <person name="Brown C.T."/>
            <person name="Hug L.A."/>
            <person name="Sharon I."/>
            <person name="Castelle C.J."/>
            <person name="Probst A.J."/>
            <person name="Thomas B.C."/>
            <person name="Singh A."/>
            <person name="Wilkins M.J."/>
            <person name="Karaoz U."/>
            <person name="Brodie E.L."/>
            <person name="Williams K.H."/>
            <person name="Hubbard S.S."/>
            <person name="Banfield J.F."/>
        </authorList>
    </citation>
    <scope>NUCLEOTIDE SEQUENCE [LARGE SCALE GENOMIC DNA]</scope>
</reference>
<evidence type="ECO:0000256" key="3">
    <source>
        <dbReference type="ARBA" id="ARBA00013236"/>
    </source>
</evidence>
<evidence type="ECO:0000256" key="4">
    <source>
        <dbReference type="ARBA" id="ARBA00022553"/>
    </source>
</evidence>
<evidence type="ECO:0000256" key="5">
    <source>
        <dbReference type="ARBA" id="ARBA00022598"/>
    </source>
</evidence>
<keyword evidence="5" id="KW-0436">Ligase</keyword>
<proteinExistence type="inferred from homology"/>
<sequence length="491" mass="55766">MENVRCQFGGIDMLNFDRYHATMGNFSLTDHAKLPSGKLLADEMTTFYVTQRKLKFAPCVGHDRLKAALRETELDVPHLDFLRRDKANLSLLADKLSSASKHDFEVRAVTPGTIMFSGEPIADITGPFWFTQMQEVKFEHAFDEPMTVASRALKVRRAAGDKHVSGFSLRRDGSAERSLEVNKYAYIGGFDDTSFMEAAYQLGINPVGTIAHYYIQAFLEFLYALHPERDPQGRKKHFEQIAFEKWLDANPNGTTLLLDTLLLKHGIIHAIRAAKSSDARRKALKFVRIDSGDLPKNTLWIRRMLDANNMKDVGIMVTSDLDDQKIREIVQTCCDVDGFGVGTKLIAEVESVAGVIFKMCKIGKQATMKLSENPEKGTLPGKTQVWRFIDNEGFYIKDVITMDMEVPLKENYASVAALLRPFFGRNNPDPWVPNIHDQRQFVIEQMKHFRDIENYPVELSSSLQISIANLRKRLLEDEMGEEDVVMVDYPE</sequence>
<dbReference type="GO" id="GO:0034355">
    <property type="term" value="P:NAD+ biosynthetic process via the salvage pathway"/>
    <property type="evidence" value="ECO:0007669"/>
    <property type="project" value="TreeGrafter"/>
</dbReference>
<comment type="pathway">
    <text evidence="1">Cofactor biosynthesis; NAD(+) biosynthesis; nicotinate D-ribonucleotide from nicotinate: step 1/1.</text>
</comment>
<comment type="caution">
    <text evidence="9">The sequence shown here is derived from an EMBL/GenBank/DDBJ whole genome shotgun (WGS) entry which is preliminary data.</text>
</comment>
<dbReference type="InterPro" id="IPR007229">
    <property type="entry name" value="Nic_PRibTrfase-Fam"/>
</dbReference>
<protein>
    <recommendedName>
        <fullName evidence="3">nicotinate phosphoribosyltransferase</fullName>
        <ecNumber evidence="3">6.3.4.21</ecNumber>
    </recommendedName>
</protein>
<evidence type="ECO:0000313" key="10">
    <source>
        <dbReference type="Proteomes" id="UP000176834"/>
    </source>
</evidence>
<comment type="similarity">
    <text evidence="2">Belongs to the NAPRTase family.</text>
</comment>
<evidence type="ECO:0000256" key="2">
    <source>
        <dbReference type="ARBA" id="ARBA00010897"/>
    </source>
</evidence>
<evidence type="ECO:0000256" key="7">
    <source>
        <dbReference type="ARBA" id="ARBA00048668"/>
    </source>
</evidence>
<evidence type="ECO:0000256" key="1">
    <source>
        <dbReference type="ARBA" id="ARBA00004952"/>
    </source>
</evidence>
<dbReference type="GO" id="GO:0005829">
    <property type="term" value="C:cytosol"/>
    <property type="evidence" value="ECO:0007669"/>
    <property type="project" value="TreeGrafter"/>
</dbReference>
<organism evidence="9 10">
    <name type="scientific">Candidatus Yanofskybacteria bacterium RIFCSPHIGHO2_02_FULL_38_22b</name>
    <dbReference type="NCBI Taxonomy" id="1802673"/>
    <lineage>
        <taxon>Bacteria</taxon>
        <taxon>Candidatus Yanofskyibacteriota</taxon>
    </lineage>
</organism>
<dbReference type="Gene3D" id="3.20.140.10">
    <property type="entry name" value="nicotinate phosphoribosyltransferase"/>
    <property type="match status" value="1"/>
</dbReference>
<keyword evidence="6" id="KW-0662">Pyridine nucleotide biosynthesis</keyword>
<dbReference type="GO" id="GO:0004516">
    <property type="term" value="F:nicotinate phosphoribosyltransferase activity"/>
    <property type="evidence" value="ECO:0007669"/>
    <property type="project" value="UniProtKB-EC"/>
</dbReference>
<dbReference type="AlphaFoldDB" id="A0A1F8F4F4"/>
<keyword evidence="4" id="KW-0597">Phosphoprotein</keyword>
<feature type="domain" description="Nicotinate/nicotinamide phosphoribosyltransferase" evidence="8">
    <location>
        <begin position="164"/>
        <end position="378"/>
    </location>
</feature>
<dbReference type="SUPFAM" id="SSF54675">
    <property type="entry name" value="Nicotinate/Quinolinate PRTase N-terminal domain-like"/>
    <property type="match status" value="1"/>
</dbReference>
<dbReference type="Gene3D" id="3.20.20.70">
    <property type="entry name" value="Aldolase class I"/>
    <property type="match status" value="1"/>
</dbReference>
<evidence type="ECO:0000313" key="9">
    <source>
        <dbReference type="EMBL" id="OGN07558.1"/>
    </source>
</evidence>
<dbReference type="UniPathway" id="UPA00253">
    <property type="reaction ID" value="UER00457"/>
</dbReference>
<dbReference type="Pfam" id="PF04095">
    <property type="entry name" value="NAPRTase"/>
    <property type="match status" value="1"/>
</dbReference>
<dbReference type="InterPro" id="IPR041525">
    <property type="entry name" value="N/Namide_PRibTrfase"/>
</dbReference>
<dbReference type="InterPro" id="IPR036068">
    <property type="entry name" value="Nicotinate_pribotase-like_C"/>
</dbReference>
<dbReference type="EMBL" id="MGJN01000004">
    <property type="protein sequence ID" value="OGN07558.1"/>
    <property type="molecule type" value="Genomic_DNA"/>
</dbReference>
<accession>A0A1F8F4F4</accession>
<dbReference type="PIRSF" id="PIRSF000484">
    <property type="entry name" value="NAPRT"/>
    <property type="match status" value="1"/>
</dbReference>
<dbReference type="InterPro" id="IPR013785">
    <property type="entry name" value="Aldolase_TIM"/>
</dbReference>
<dbReference type="PANTHER" id="PTHR11098">
    <property type="entry name" value="NICOTINATE PHOSPHORIBOSYLTRANSFERASE"/>
    <property type="match status" value="1"/>
</dbReference>
<dbReference type="EC" id="6.3.4.21" evidence="3"/>
<gene>
    <name evidence="9" type="ORF">A3B86_00485</name>
</gene>
<evidence type="ECO:0000259" key="8">
    <source>
        <dbReference type="Pfam" id="PF04095"/>
    </source>
</evidence>
<dbReference type="PANTHER" id="PTHR11098:SF1">
    <property type="entry name" value="NICOTINATE PHOSPHORIBOSYLTRANSFERASE"/>
    <property type="match status" value="1"/>
</dbReference>